<dbReference type="eggNOG" id="COG0810">
    <property type="taxonomic scope" value="Bacteria"/>
</dbReference>
<dbReference type="STRING" id="264462.Bd0759"/>
<dbReference type="GeneID" id="93011843"/>
<keyword evidence="8" id="KW-1185">Reference proteome</keyword>
<dbReference type="AlphaFoldDB" id="Q6MPT2"/>
<dbReference type="RefSeq" id="WP_011163317.1">
    <property type="nucleotide sequence ID" value="NC_005363.1"/>
</dbReference>
<dbReference type="Proteomes" id="UP000008080">
    <property type="component" value="Chromosome"/>
</dbReference>
<keyword evidence="3 6" id="KW-1133">Transmembrane helix</keyword>
<evidence type="ECO:0000256" key="6">
    <source>
        <dbReference type="SAM" id="Phobius"/>
    </source>
</evidence>
<feature type="compositionally biased region" description="Polar residues" evidence="5">
    <location>
        <begin position="92"/>
        <end position="109"/>
    </location>
</feature>
<accession>Q6MPT2</accession>
<keyword evidence="4 6" id="KW-0472">Membrane</keyword>
<dbReference type="EMBL" id="BX842648">
    <property type="protein sequence ID" value="CAE78715.1"/>
    <property type="molecule type" value="Genomic_DNA"/>
</dbReference>
<dbReference type="SUPFAM" id="SSF74653">
    <property type="entry name" value="TolA/TonB C-terminal domain"/>
    <property type="match status" value="1"/>
</dbReference>
<protein>
    <submittedName>
        <fullName evidence="7">TonB protein</fullName>
    </submittedName>
</protein>
<reference evidence="7 8" key="1">
    <citation type="journal article" date="2004" name="Science">
        <title>A predator unmasked: life cycle of Bdellovibrio bacteriovorus from a genomic perspective.</title>
        <authorList>
            <person name="Rendulic S."/>
            <person name="Jagtap P."/>
            <person name="Rosinus A."/>
            <person name="Eppinger M."/>
            <person name="Baar C."/>
            <person name="Lanz C."/>
            <person name="Keller H."/>
            <person name="Lambert C."/>
            <person name="Evans K.J."/>
            <person name="Goesmann A."/>
            <person name="Meyer F."/>
            <person name="Sockett R.E."/>
            <person name="Schuster S.C."/>
        </authorList>
    </citation>
    <scope>NUCLEOTIDE SEQUENCE [LARGE SCALE GENOMIC DNA]</scope>
    <source>
        <strain evidence="8">ATCC 15356 / DSM 50701 / NCIMB 9529 / HD100</strain>
    </source>
</reference>
<name>Q6MPT2_BDEBA</name>
<evidence type="ECO:0000256" key="5">
    <source>
        <dbReference type="SAM" id="MobiDB-lite"/>
    </source>
</evidence>
<evidence type="ECO:0000313" key="8">
    <source>
        <dbReference type="Proteomes" id="UP000008080"/>
    </source>
</evidence>
<dbReference type="HOGENOM" id="CLU_942212_0_0_7"/>
<feature type="transmembrane region" description="Helical" evidence="6">
    <location>
        <begin position="7"/>
        <end position="25"/>
    </location>
</feature>
<evidence type="ECO:0000313" key="7">
    <source>
        <dbReference type="EMBL" id="CAE78715.1"/>
    </source>
</evidence>
<evidence type="ECO:0000256" key="2">
    <source>
        <dbReference type="ARBA" id="ARBA00022692"/>
    </source>
</evidence>
<dbReference type="TCDB" id="2.C.1.1.5">
    <property type="family name" value="the tonb-exbb-exbd/tola-tolq-tolr outer membrane receptor energizers and stabilizers (tonb/tola) family"/>
</dbReference>
<dbReference type="GO" id="GO:0016020">
    <property type="term" value="C:membrane"/>
    <property type="evidence" value="ECO:0007669"/>
    <property type="project" value="UniProtKB-SubCell"/>
</dbReference>
<dbReference type="KEGG" id="bba:Bd0759"/>
<feature type="compositionally biased region" description="Basic and acidic residues" evidence="5">
    <location>
        <begin position="119"/>
        <end position="135"/>
    </location>
</feature>
<dbReference type="Pfam" id="PF13103">
    <property type="entry name" value="TonB_2"/>
    <property type="match status" value="1"/>
</dbReference>
<sequence>MAVLRAILCSFMFHFLVIVGLIWLAPKLQLPEPEVIEVTLSDEQKIFNALKPKDRSVVRQAVVPEKMKLPEDETLARFLSEQKQRVKEETQAAKSGMTQNRSNRESTVNKPEPAPPKVAEQKKQQHNTEDVDKDGYRNVDISKELAEMKRYNDGFSSVGESLPTDVKVGSFTALNTDRYLFYTFYARVEELIRYRWETRVQQAIDQFDRIDRINAGNRNWVTQAEFILDRNGNLRSALIMKSSGIKNFDMAAVNAFKEARIFPNPPQEMVKEDGYIHLVFSFTVRYSPPALVNRN</sequence>
<dbReference type="Gene3D" id="3.30.1150.10">
    <property type="match status" value="1"/>
</dbReference>
<gene>
    <name evidence="7" type="primary">tonB</name>
    <name evidence="7" type="ordered locus">Bd0759</name>
</gene>
<dbReference type="InterPro" id="IPR006260">
    <property type="entry name" value="TonB/TolA_C"/>
</dbReference>
<organism evidence="7 8">
    <name type="scientific">Bdellovibrio bacteriovorus (strain ATCC 15356 / DSM 50701 / NCIMB 9529 / HD100)</name>
    <dbReference type="NCBI Taxonomy" id="264462"/>
    <lineage>
        <taxon>Bacteria</taxon>
        <taxon>Pseudomonadati</taxon>
        <taxon>Bdellovibrionota</taxon>
        <taxon>Bdellovibrionia</taxon>
        <taxon>Bdellovibrionales</taxon>
        <taxon>Pseudobdellovibrionaceae</taxon>
        <taxon>Bdellovibrio</taxon>
    </lineage>
</organism>
<evidence type="ECO:0000256" key="3">
    <source>
        <dbReference type="ARBA" id="ARBA00022989"/>
    </source>
</evidence>
<keyword evidence="2 6" id="KW-0812">Transmembrane</keyword>
<evidence type="ECO:0000256" key="4">
    <source>
        <dbReference type="ARBA" id="ARBA00023136"/>
    </source>
</evidence>
<proteinExistence type="predicted"/>
<dbReference type="NCBIfam" id="TIGR01352">
    <property type="entry name" value="tonB_Cterm"/>
    <property type="match status" value="1"/>
</dbReference>
<comment type="subcellular location">
    <subcellularLocation>
        <location evidence="1">Membrane</location>
        <topology evidence="1">Single-pass membrane protein</topology>
    </subcellularLocation>
</comment>
<feature type="region of interest" description="Disordered" evidence="5">
    <location>
        <begin position="86"/>
        <end position="135"/>
    </location>
</feature>
<evidence type="ECO:0000256" key="1">
    <source>
        <dbReference type="ARBA" id="ARBA00004167"/>
    </source>
</evidence>